<dbReference type="Proteomes" id="UP000569092">
    <property type="component" value="Unassembled WGS sequence"/>
</dbReference>
<sequence length="93" mass="10673">MNSAVNFNSLETLDQEDLLKLVKSMISGGVFLNFHGKRSAMEIAKRVRPRVTRRITELHCGTPEQQSKNMIIEGRSRHLDWILVGYPARDFCN</sequence>
<evidence type="ECO:0000313" key="2">
    <source>
        <dbReference type="Proteomes" id="UP000569092"/>
    </source>
</evidence>
<reference evidence="1 2" key="1">
    <citation type="submission" date="2020-08" db="EMBL/GenBank/DDBJ databases">
        <title>Genomic Encyclopedia of Type Strains, Phase IV (KMG-V): Genome sequencing to study the core and pangenomes of soil and plant-associated prokaryotes.</title>
        <authorList>
            <person name="Whitman W."/>
        </authorList>
    </citation>
    <scope>NUCLEOTIDE SEQUENCE [LARGE SCALE GENOMIC DNA]</scope>
    <source>
        <strain evidence="1 2">M8US30</strain>
    </source>
</reference>
<accession>A0A7W8JBJ4</accession>
<evidence type="ECO:0000313" key="1">
    <source>
        <dbReference type="EMBL" id="MBB5346282.1"/>
    </source>
</evidence>
<gene>
    <name evidence="1" type="ORF">HDF10_004292</name>
</gene>
<proteinExistence type="predicted"/>
<name>A0A7W8JBJ4_9BACT</name>
<protein>
    <submittedName>
        <fullName evidence="1">Uncharacterized protein</fullName>
    </submittedName>
</protein>
<dbReference type="EMBL" id="JACHDZ010000012">
    <property type="protein sequence ID" value="MBB5346282.1"/>
    <property type="molecule type" value="Genomic_DNA"/>
</dbReference>
<comment type="caution">
    <text evidence="1">The sequence shown here is derived from an EMBL/GenBank/DDBJ whole genome shotgun (WGS) entry which is preliminary data.</text>
</comment>
<organism evidence="1 2">
    <name type="scientific">Tunturiibacter lichenicola</name>
    <dbReference type="NCBI Taxonomy" id="2051959"/>
    <lineage>
        <taxon>Bacteria</taxon>
        <taxon>Pseudomonadati</taxon>
        <taxon>Acidobacteriota</taxon>
        <taxon>Terriglobia</taxon>
        <taxon>Terriglobales</taxon>
        <taxon>Acidobacteriaceae</taxon>
        <taxon>Tunturiibacter</taxon>
    </lineage>
</organism>
<dbReference type="AlphaFoldDB" id="A0A7W8JBJ4"/>